<evidence type="ECO:0000313" key="3">
    <source>
        <dbReference type="EMBL" id="QGT78589.1"/>
    </source>
</evidence>
<reference evidence="3 4" key="1">
    <citation type="submission" date="2019-11" db="EMBL/GenBank/DDBJ databases">
        <authorList>
            <person name="Zhang J."/>
            <person name="Sun C."/>
        </authorList>
    </citation>
    <scope>NUCLEOTIDE SEQUENCE [LARGE SCALE GENOMIC DNA]</scope>
    <source>
        <strain evidence="4">sp2</strain>
    </source>
</reference>
<keyword evidence="1" id="KW-0472">Membrane</keyword>
<gene>
    <name evidence="3" type="ORF">GM160_06590</name>
</gene>
<dbReference type="EMBL" id="CP046415">
    <property type="protein sequence ID" value="QGT78589.1"/>
    <property type="molecule type" value="Genomic_DNA"/>
</dbReference>
<feature type="transmembrane region" description="Helical" evidence="1">
    <location>
        <begin position="12"/>
        <end position="31"/>
    </location>
</feature>
<feature type="transmembrane region" description="Helical" evidence="1">
    <location>
        <begin position="187"/>
        <end position="206"/>
    </location>
</feature>
<dbReference type="Proteomes" id="UP000427716">
    <property type="component" value="Chromosome"/>
</dbReference>
<evidence type="ECO:0000313" key="4">
    <source>
        <dbReference type="Proteomes" id="UP000427716"/>
    </source>
</evidence>
<dbReference type="GO" id="GO:0016020">
    <property type="term" value="C:membrane"/>
    <property type="evidence" value="ECO:0007669"/>
    <property type="project" value="InterPro"/>
</dbReference>
<dbReference type="InterPro" id="IPR000620">
    <property type="entry name" value="EamA_dom"/>
</dbReference>
<protein>
    <submittedName>
        <fullName evidence="3">EamA family transporter</fullName>
    </submittedName>
</protein>
<feature type="transmembrane region" description="Helical" evidence="1">
    <location>
        <begin position="274"/>
        <end position="292"/>
    </location>
</feature>
<feature type="transmembrane region" description="Helical" evidence="1">
    <location>
        <begin position="161"/>
        <end position="180"/>
    </location>
</feature>
<keyword evidence="4" id="KW-1185">Reference proteome</keyword>
<dbReference type="InterPro" id="IPR037185">
    <property type="entry name" value="EmrE-like"/>
</dbReference>
<dbReference type="KEGG" id="ghl:GM160_06590"/>
<feature type="domain" description="EamA" evidence="2">
    <location>
        <begin position="15"/>
        <end position="148"/>
    </location>
</feature>
<feature type="transmembrane region" description="Helical" evidence="1">
    <location>
        <begin position="37"/>
        <end position="59"/>
    </location>
</feature>
<dbReference type="SUPFAM" id="SSF103481">
    <property type="entry name" value="Multidrug resistance efflux transporter EmrE"/>
    <property type="match status" value="1"/>
</dbReference>
<proteinExistence type="predicted"/>
<accession>A0A6I6CWR7</accession>
<dbReference type="AlphaFoldDB" id="A0A6I6CWR7"/>
<organism evidence="3 4">
    <name type="scientific">Guyparkeria halophila</name>
    <dbReference type="NCBI Taxonomy" id="47960"/>
    <lineage>
        <taxon>Bacteria</taxon>
        <taxon>Pseudomonadati</taxon>
        <taxon>Pseudomonadota</taxon>
        <taxon>Gammaproteobacteria</taxon>
        <taxon>Chromatiales</taxon>
        <taxon>Thioalkalibacteraceae</taxon>
        <taxon>Guyparkeria</taxon>
    </lineage>
</organism>
<feature type="transmembrane region" description="Helical" evidence="1">
    <location>
        <begin position="218"/>
        <end position="237"/>
    </location>
</feature>
<dbReference type="RefSeq" id="WP_156574044.1">
    <property type="nucleotide sequence ID" value="NZ_CP046415.1"/>
</dbReference>
<keyword evidence="1" id="KW-0812">Transmembrane</keyword>
<dbReference type="Pfam" id="PF00892">
    <property type="entry name" value="EamA"/>
    <property type="match status" value="1"/>
</dbReference>
<feature type="transmembrane region" description="Helical" evidence="1">
    <location>
        <begin position="79"/>
        <end position="100"/>
    </location>
</feature>
<evidence type="ECO:0000259" key="2">
    <source>
        <dbReference type="Pfam" id="PF00892"/>
    </source>
</evidence>
<feature type="transmembrane region" description="Helical" evidence="1">
    <location>
        <begin position="106"/>
        <end position="125"/>
    </location>
</feature>
<dbReference type="PANTHER" id="PTHR22911:SF137">
    <property type="entry name" value="SOLUTE CARRIER FAMILY 35 MEMBER G2-RELATED"/>
    <property type="match status" value="1"/>
</dbReference>
<evidence type="ECO:0000256" key="1">
    <source>
        <dbReference type="SAM" id="Phobius"/>
    </source>
</evidence>
<sequence length="306" mass="32621">MTPAITAGERVPPTLILMSGSTLWGLTWIWLKYAHSLGIGPILLTVVAYAAQWLIILPFAWRAWHDPTRPPITRLNWEWLALLAFAAGVSGVGFTMAMVYGDVVRAMMLFFLIPAWGVLFGRFFLKEPLSPARILAVVSALAGAFLILGPDFGDGLHPADWFALIAGFSLAGANALFRFLHEQPIPIKLSLMQGSTVVLGLIAWAVSGEFGVTPTLAAVGSSALYGATMLLAAVLATQYAVERLPASRTAILMTLELLVAVASATWLGDRIHGAHVWTGGALILAAALLEAATARHHRPPVAPCKG</sequence>
<keyword evidence="1" id="KW-1133">Transmembrane helix</keyword>
<feature type="transmembrane region" description="Helical" evidence="1">
    <location>
        <begin position="249"/>
        <end position="268"/>
    </location>
</feature>
<feature type="transmembrane region" description="Helical" evidence="1">
    <location>
        <begin position="132"/>
        <end position="149"/>
    </location>
</feature>
<dbReference type="PANTHER" id="PTHR22911">
    <property type="entry name" value="ACYL-MALONYL CONDENSING ENZYME-RELATED"/>
    <property type="match status" value="1"/>
</dbReference>
<name>A0A6I6CWR7_9GAMM</name>